<keyword evidence="3" id="KW-1185">Reference proteome</keyword>
<dbReference type="EMBL" id="KI964744">
    <property type="protein sequence ID" value="EUC29499.1"/>
    <property type="molecule type" value="Genomic_DNA"/>
</dbReference>
<accession>W6Y331</accession>
<evidence type="ECO:0000313" key="2">
    <source>
        <dbReference type="EMBL" id="EUC29499.1"/>
    </source>
</evidence>
<organism evidence="2 3">
    <name type="scientific">Cochliobolus carbonum (strain 26-R-13)</name>
    <name type="common">Maize leaf spot fungus</name>
    <name type="synonym">Bipolaris zeicola</name>
    <dbReference type="NCBI Taxonomy" id="930089"/>
    <lineage>
        <taxon>Eukaryota</taxon>
        <taxon>Fungi</taxon>
        <taxon>Dikarya</taxon>
        <taxon>Ascomycota</taxon>
        <taxon>Pezizomycotina</taxon>
        <taxon>Dothideomycetes</taxon>
        <taxon>Pleosporomycetidae</taxon>
        <taxon>Pleosporales</taxon>
        <taxon>Pleosporineae</taxon>
        <taxon>Pleosporaceae</taxon>
        <taxon>Bipolaris</taxon>
    </lineage>
</organism>
<proteinExistence type="predicted"/>
<sequence>MYKQYNRRDSTRRKGACDERGPTPVGGARGGSDSESQSRARVGVERLFPHGGEARSRAGEASAVRVAVAGGRRVTCVAVAVAVAAAVLGRPSTVWMETGADSQAPQAVAGIRIGIGTTQRERPGQALFCSQGLCDGTVFQFLHGTRWACSGASEQVSAVGGISRLAMITQLLTVTTGGGQGWPGDGVTVGVIRPTWLAVSAAVGLVETGPMPEAGRGACWIMEREGGSRILRLHGAWWCVGLEGR</sequence>
<gene>
    <name evidence="2" type="ORF">COCCADRAFT_29419</name>
</gene>
<name>W6Y331_COCC2</name>
<dbReference type="HOGENOM" id="CLU_1133420_0_0_1"/>
<protein>
    <submittedName>
        <fullName evidence="2">Uncharacterized protein</fullName>
    </submittedName>
</protein>
<feature type="region of interest" description="Disordered" evidence="1">
    <location>
        <begin position="1"/>
        <end position="40"/>
    </location>
</feature>
<dbReference type="Proteomes" id="UP000053841">
    <property type="component" value="Unassembled WGS sequence"/>
</dbReference>
<dbReference type="KEGG" id="bze:COCCADRAFT_29419"/>
<reference evidence="2 3" key="1">
    <citation type="journal article" date="2013" name="PLoS Genet.">
        <title>Comparative genome structure, secondary metabolite, and effector coding capacity across Cochliobolus pathogens.</title>
        <authorList>
            <person name="Condon B.J."/>
            <person name="Leng Y."/>
            <person name="Wu D."/>
            <person name="Bushley K.E."/>
            <person name="Ohm R.A."/>
            <person name="Otillar R."/>
            <person name="Martin J."/>
            <person name="Schackwitz W."/>
            <person name="Grimwood J."/>
            <person name="MohdZainudin N."/>
            <person name="Xue C."/>
            <person name="Wang R."/>
            <person name="Manning V.A."/>
            <person name="Dhillon B."/>
            <person name="Tu Z.J."/>
            <person name="Steffenson B.J."/>
            <person name="Salamov A."/>
            <person name="Sun H."/>
            <person name="Lowry S."/>
            <person name="LaButti K."/>
            <person name="Han J."/>
            <person name="Copeland A."/>
            <person name="Lindquist E."/>
            <person name="Barry K."/>
            <person name="Schmutz J."/>
            <person name="Baker S.E."/>
            <person name="Ciuffetti L.M."/>
            <person name="Grigoriev I.V."/>
            <person name="Zhong S."/>
            <person name="Turgeon B.G."/>
        </authorList>
    </citation>
    <scope>NUCLEOTIDE SEQUENCE [LARGE SCALE GENOMIC DNA]</scope>
    <source>
        <strain evidence="2 3">26-R-13</strain>
    </source>
</reference>
<dbReference type="GeneID" id="19146566"/>
<evidence type="ECO:0000256" key="1">
    <source>
        <dbReference type="SAM" id="MobiDB-lite"/>
    </source>
</evidence>
<dbReference type="OrthoDB" id="10631237at2759"/>
<dbReference type="AlphaFoldDB" id="W6Y331"/>
<dbReference type="RefSeq" id="XP_007716183.1">
    <property type="nucleotide sequence ID" value="XM_007717993.1"/>
</dbReference>
<evidence type="ECO:0000313" key="3">
    <source>
        <dbReference type="Proteomes" id="UP000053841"/>
    </source>
</evidence>